<dbReference type="Proteomes" id="UP000203066">
    <property type="component" value="Segment"/>
</dbReference>
<dbReference type="GeneID" id="31050580"/>
<gene>
    <name evidence="1" type="ORF">LbFV_ORF103</name>
</gene>
<name>A0A1S5YD42_9VIRU</name>
<organism evidence="1 2">
    <name type="scientific">Leptopilina boulardi filamentous virus</name>
    <dbReference type="NCBI Taxonomy" id="552509"/>
    <lineage>
        <taxon>Viruses</taxon>
        <taxon>Viruses incertae sedis</taxon>
        <taxon>Naldaviricetes</taxon>
        <taxon>Lefavirales</taxon>
        <taxon>Filamentoviridae</taxon>
        <taxon>Alphafilamentovirus</taxon>
        <taxon>Alphafilamentovirus leboulardi</taxon>
    </lineage>
</organism>
<proteinExistence type="predicted"/>
<dbReference type="EMBL" id="KY009685">
    <property type="protein sequence ID" value="AQQ80023.1"/>
    <property type="molecule type" value="Genomic_DNA"/>
</dbReference>
<evidence type="ECO:0000313" key="2">
    <source>
        <dbReference type="Proteomes" id="UP000203066"/>
    </source>
</evidence>
<accession>A0A1S5YD42</accession>
<reference evidence="1 2" key="1">
    <citation type="journal article" date="2016" name="Genome Biol. Evol.">
        <title>Genome Sequencing of the Behavior Manipulating Virus LbFV Reveals a Possible New Virus Family.</title>
        <authorList>
            <person name="Lepetit D."/>
            <person name="Gillet B."/>
            <person name="Hughes S."/>
            <person name="Kraaijeveld K."/>
            <person name="Varaldi J."/>
        </authorList>
    </citation>
    <scope>NUCLEOTIDE SEQUENCE [LARGE SCALE GENOMIC DNA]</scope>
    <source>
        <strain evidence="1">Valence Gotheron</strain>
    </source>
</reference>
<keyword evidence="2" id="KW-1185">Reference proteome</keyword>
<dbReference type="KEGG" id="vg:31050580"/>
<sequence>MDHFIDKIKILRKSKVIEDVIFLQILQSLLNNSIKIKNINNNNKKYINSAYHLFNYIVNINSKKFKYLKNNNILQYPHTRDLLPHKTTDIIKDVMYINNLNIKYMLYKRIVNLCKKEIKKNLNKTFFCMDPKIVHNSLDVNVDLYNLSLDILRSMCLGNRLQVLITRKQLRSSHLNFLFIEHIRRIVNGNQK</sequence>
<dbReference type="RefSeq" id="YP_009345707.1">
    <property type="nucleotide sequence ID" value="NC_033778.1"/>
</dbReference>
<protein>
    <submittedName>
        <fullName evidence="1">Uncharacterized protein</fullName>
    </submittedName>
</protein>
<evidence type="ECO:0000313" key="1">
    <source>
        <dbReference type="EMBL" id="AQQ80023.1"/>
    </source>
</evidence>